<keyword evidence="2" id="KW-0805">Transcription regulation</keyword>
<dbReference type="CDD" id="cd06171">
    <property type="entry name" value="Sigma70_r4"/>
    <property type="match status" value="1"/>
</dbReference>
<keyword evidence="5" id="KW-0804">Transcription</keyword>
<evidence type="ECO:0000313" key="8">
    <source>
        <dbReference type="EMBL" id="MBB6036348.1"/>
    </source>
</evidence>
<dbReference type="GO" id="GO:0006352">
    <property type="term" value="P:DNA-templated transcription initiation"/>
    <property type="evidence" value="ECO:0007669"/>
    <property type="project" value="InterPro"/>
</dbReference>
<keyword evidence="3" id="KW-0731">Sigma factor</keyword>
<evidence type="ECO:0000256" key="4">
    <source>
        <dbReference type="ARBA" id="ARBA00023125"/>
    </source>
</evidence>
<keyword evidence="4" id="KW-0238">DNA-binding</keyword>
<protein>
    <submittedName>
        <fullName evidence="8">RNA polymerase sigma-70 factor (Sigma-E family)</fullName>
    </submittedName>
</protein>
<evidence type="ECO:0000313" key="9">
    <source>
        <dbReference type="Proteomes" id="UP000548476"/>
    </source>
</evidence>
<dbReference type="InterPro" id="IPR013325">
    <property type="entry name" value="RNA_pol_sigma_r2"/>
</dbReference>
<feature type="domain" description="RNA polymerase sigma-70 region 2" evidence="6">
    <location>
        <begin position="17"/>
        <end position="74"/>
    </location>
</feature>
<dbReference type="RefSeq" id="WP_184789168.1">
    <property type="nucleotide sequence ID" value="NZ_BONT01000046.1"/>
</dbReference>
<comment type="similarity">
    <text evidence="1">Belongs to the sigma-70 factor family. ECF subfamily.</text>
</comment>
<dbReference type="EMBL" id="JACHGT010000008">
    <property type="protein sequence ID" value="MBB6036348.1"/>
    <property type="molecule type" value="Genomic_DNA"/>
</dbReference>
<sequence length="170" mass="18984">MDRYEGFREFVVARGAALSRTAYLLCGSHATAEELVQDALAKTAANWRKVHGGNPEGYARRIMVNQHTSWWRKFGRERPFADVSQVVGSGRPDASRATTDRLVLVTALAALAPKQRAAIVLRFYEDLSENEIAHAMGVTNGTVKRNIYDGLRRMRALIPTLDDIELEVAR</sequence>
<evidence type="ECO:0000256" key="2">
    <source>
        <dbReference type="ARBA" id="ARBA00023015"/>
    </source>
</evidence>
<dbReference type="AlphaFoldDB" id="A0A841FRE2"/>
<dbReference type="InterPro" id="IPR014325">
    <property type="entry name" value="RNA_pol_sigma-E_actinobac"/>
</dbReference>
<dbReference type="InterPro" id="IPR013249">
    <property type="entry name" value="RNA_pol_sigma70_r4_t2"/>
</dbReference>
<name>A0A841FRE2_9ACTN</name>
<dbReference type="InterPro" id="IPR014284">
    <property type="entry name" value="RNA_pol_sigma-70_dom"/>
</dbReference>
<dbReference type="PANTHER" id="PTHR43133">
    <property type="entry name" value="RNA POLYMERASE ECF-TYPE SIGMA FACTO"/>
    <property type="match status" value="1"/>
</dbReference>
<dbReference type="InterPro" id="IPR039425">
    <property type="entry name" value="RNA_pol_sigma-70-like"/>
</dbReference>
<dbReference type="SUPFAM" id="SSF88659">
    <property type="entry name" value="Sigma3 and sigma4 domains of RNA polymerase sigma factors"/>
    <property type="match status" value="1"/>
</dbReference>
<dbReference type="NCBIfam" id="TIGR02983">
    <property type="entry name" value="SigE-fam_strep"/>
    <property type="match status" value="1"/>
</dbReference>
<dbReference type="Gene3D" id="1.10.1740.10">
    <property type="match status" value="1"/>
</dbReference>
<dbReference type="GO" id="GO:0016987">
    <property type="term" value="F:sigma factor activity"/>
    <property type="evidence" value="ECO:0007669"/>
    <property type="project" value="UniProtKB-KW"/>
</dbReference>
<reference evidence="8 9" key="1">
    <citation type="submission" date="2020-08" db="EMBL/GenBank/DDBJ databases">
        <title>Genomic Encyclopedia of Type Strains, Phase IV (KMG-IV): sequencing the most valuable type-strain genomes for metagenomic binning, comparative biology and taxonomic classification.</title>
        <authorList>
            <person name="Goeker M."/>
        </authorList>
    </citation>
    <scope>NUCLEOTIDE SEQUENCE [LARGE SCALE GENOMIC DNA]</scope>
    <source>
        <strain evidence="8 9">YIM 65646</strain>
    </source>
</reference>
<comment type="caution">
    <text evidence="8">The sequence shown here is derived from an EMBL/GenBank/DDBJ whole genome shotgun (WGS) entry which is preliminary data.</text>
</comment>
<dbReference type="NCBIfam" id="TIGR02937">
    <property type="entry name" value="sigma70-ECF"/>
    <property type="match status" value="1"/>
</dbReference>
<dbReference type="Pfam" id="PF08281">
    <property type="entry name" value="Sigma70_r4_2"/>
    <property type="match status" value="1"/>
</dbReference>
<evidence type="ECO:0000256" key="1">
    <source>
        <dbReference type="ARBA" id="ARBA00010641"/>
    </source>
</evidence>
<accession>A0A841FRE2</accession>
<gene>
    <name evidence="8" type="ORF">HNR73_004216</name>
</gene>
<evidence type="ECO:0000256" key="5">
    <source>
        <dbReference type="ARBA" id="ARBA00023163"/>
    </source>
</evidence>
<dbReference type="Proteomes" id="UP000548476">
    <property type="component" value="Unassembled WGS sequence"/>
</dbReference>
<dbReference type="Pfam" id="PF04542">
    <property type="entry name" value="Sigma70_r2"/>
    <property type="match status" value="1"/>
</dbReference>
<dbReference type="SUPFAM" id="SSF88946">
    <property type="entry name" value="Sigma2 domain of RNA polymerase sigma factors"/>
    <property type="match status" value="1"/>
</dbReference>
<evidence type="ECO:0000259" key="7">
    <source>
        <dbReference type="Pfam" id="PF08281"/>
    </source>
</evidence>
<feature type="domain" description="RNA polymerase sigma factor 70 region 4 type 2" evidence="7">
    <location>
        <begin position="103"/>
        <end position="154"/>
    </location>
</feature>
<evidence type="ECO:0000259" key="6">
    <source>
        <dbReference type="Pfam" id="PF04542"/>
    </source>
</evidence>
<dbReference type="InterPro" id="IPR013324">
    <property type="entry name" value="RNA_pol_sigma_r3/r4-like"/>
</dbReference>
<keyword evidence="9" id="KW-1185">Reference proteome</keyword>
<proteinExistence type="inferred from homology"/>
<dbReference type="Gene3D" id="1.10.10.10">
    <property type="entry name" value="Winged helix-like DNA-binding domain superfamily/Winged helix DNA-binding domain"/>
    <property type="match status" value="1"/>
</dbReference>
<dbReference type="InterPro" id="IPR036388">
    <property type="entry name" value="WH-like_DNA-bd_sf"/>
</dbReference>
<dbReference type="GO" id="GO:0003677">
    <property type="term" value="F:DNA binding"/>
    <property type="evidence" value="ECO:0007669"/>
    <property type="project" value="UniProtKB-KW"/>
</dbReference>
<evidence type="ECO:0000256" key="3">
    <source>
        <dbReference type="ARBA" id="ARBA00023082"/>
    </source>
</evidence>
<organism evidence="8 9">
    <name type="scientific">Phytomonospora endophytica</name>
    <dbReference type="NCBI Taxonomy" id="714109"/>
    <lineage>
        <taxon>Bacteria</taxon>
        <taxon>Bacillati</taxon>
        <taxon>Actinomycetota</taxon>
        <taxon>Actinomycetes</taxon>
        <taxon>Micromonosporales</taxon>
        <taxon>Micromonosporaceae</taxon>
        <taxon>Phytomonospora</taxon>
    </lineage>
</organism>
<dbReference type="InterPro" id="IPR007627">
    <property type="entry name" value="RNA_pol_sigma70_r2"/>
</dbReference>
<dbReference type="PANTHER" id="PTHR43133:SF50">
    <property type="entry name" value="ECF RNA POLYMERASE SIGMA FACTOR SIGM"/>
    <property type="match status" value="1"/>
</dbReference>